<protein>
    <submittedName>
        <fullName evidence="1">Uncharacterized protein</fullName>
    </submittedName>
</protein>
<dbReference type="SUPFAM" id="SSF117856">
    <property type="entry name" value="AF0104/ALDC/Ptd012-like"/>
    <property type="match status" value="1"/>
</dbReference>
<organism evidence="1 2">
    <name type="scientific">Advenella mimigardefordensis (strain DSM 17166 / LMG 22922 / DPN7)</name>
    <dbReference type="NCBI Taxonomy" id="1247726"/>
    <lineage>
        <taxon>Bacteria</taxon>
        <taxon>Pseudomonadati</taxon>
        <taxon>Pseudomonadota</taxon>
        <taxon>Betaproteobacteria</taxon>
        <taxon>Burkholderiales</taxon>
        <taxon>Alcaligenaceae</taxon>
    </lineage>
</organism>
<gene>
    <name evidence="1" type="ORF">MIM_c01050</name>
</gene>
<evidence type="ECO:0000313" key="2">
    <source>
        <dbReference type="Proteomes" id="UP000019095"/>
    </source>
</evidence>
<dbReference type="AlphaFoldDB" id="W0PB06"/>
<dbReference type="OrthoDB" id="8720942at2"/>
<dbReference type="EMBL" id="CP003915">
    <property type="protein sequence ID" value="AHG62208.1"/>
    <property type="molecule type" value="Genomic_DNA"/>
</dbReference>
<dbReference type="STRING" id="1247726.MIM_c01050"/>
<accession>W0PB06</accession>
<reference evidence="1 2" key="1">
    <citation type="journal article" date="2014" name="Microbiology">
        <title>Unravelling the complete genome sequence of Advenella mimigardefordensis strain DPN7T and novel insights in the catabolism of the xenobiotic polythioester precursor 3,3'-dithiodipropionate.</title>
        <authorList>
            <person name="Wubbeler J.H."/>
            <person name="Hiessl S."/>
            <person name="Schuldes J."/>
            <person name="Thurmer A."/>
            <person name="Daniel R."/>
            <person name="Steinbuchel A."/>
        </authorList>
    </citation>
    <scope>NUCLEOTIDE SEQUENCE [LARGE SCALE GENOMIC DNA]</scope>
    <source>
        <strain evidence="2">DSM 17166 / LMG 22922 / DPN7</strain>
    </source>
</reference>
<dbReference type="KEGG" id="amim:MIM_c01050"/>
<evidence type="ECO:0000313" key="1">
    <source>
        <dbReference type="EMBL" id="AHG62208.1"/>
    </source>
</evidence>
<dbReference type="RefSeq" id="WP_025370806.1">
    <property type="nucleotide sequence ID" value="NZ_CP003915.1"/>
</dbReference>
<dbReference type="HOGENOM" id="CLU_1631860_0_0_4"/>
<name>W0PB06_ADVMD</name>
<proteinExistence type="predicted"/>
<dbReference type="Gene3D" id="3.30.1330.80">
    <property type="entry name" value="Hypothetical protein, similar to alpha- acetolactate decarboxylase, domain 2"/>
    <property type="match status" value="1"/>
</dbReference>
<dbReference type="PATRIC" id="fig|1247726.3.peg.116"/>
<sequence>MLTSRVQSEIDNHTQQYHLKIDEGESIYEGLRARFESRLIQFCSLFFLPANLQSAFYRTASPDATGKTIVRYGQAVVIENGLLLSANAVFGQNQSGQALIHCHGCLVDANGRMHGGHLDLQRTIAGRRGVQAWVTATKFTGFRSQLDKTSNLFVFHPVRLAE</sequence>
<dbReference type="Proteomes" id="UP000019095">
    <property type="component" value="Chromosome"/>
</dbReference>
<dbReference type="eggNOG" id="COG1661">
    <property type="taxonomic scope" value="Bacteria"/>
</dbReference>
<keyword evidence="2" id="KW-1185">Reference proteome</keyword>